<proteinExistence type="predicted"/>
<keyword evidence="2" id="KW-1185">Reference proteome</keyword>
<evidence type="ECO:0000313" key="2">
    <source>
        <dbReference type="Proteomes" id="UP001144256"/>
    </source>
</evidence>
<name>A0A9W6DG49_9FIRM</name>
<organism evidence="1 2">
    <name type="scientific">Vallitalea longa</name>
    <dbReference type="NCBI Taxonomy" id="2936439"/>
    <lineage>
        <taxon>Bacteria</taxon>
        <taxon>Bacillati</taxon>
        <taxon>Bacillota</taxon>
        <taxon>Clostridia</taxon>
        <taxon>Lachnospirales</taxon>
        <taxon>Vallitaleaceae</taxon>
        <taxon>Vallitalea</taxon>
    </lineage>
</organism>
<comment type="caution">
    <text evidence="1">The sequence shown here is derived from an EMBL/GenBank/DDBJ whole genome shotgun (WGS) entry which is preliminary data.</text>
</comment>
<protein>
    <recommendedName>
        <fullName evidence="3">DUF3630 family protein</fullName>
    </recommendedName>
</protein>
<reference evidence="1" key="1">
    <citation type="submission" date="2022-06" db="EMBL/GenBank/DDBJ databases">
        <title>Vallitalea longa sp. nov., an anaerobic bacterium isolated from marine sediment.</title>
        <authorList>
            <person name="Hirano S."/>
            <person name="Terahara T."/>
            <person name="Mori K."/>
            <person name="Hamada M."/>
            <person name="Matsumoto R."/>
            <person name="Kobayashi T."/>
        </authorList>
    </citation>
    <scope>NUCLEOTIDE SEQUENCE</scope>
    <source>
        <strain evidence="1">SH18-1</strain>
    </source>
</reference>
<sequence length="103" mass="12263">MNLKISKIKNEKNEYEFYFEKLGHWDMFDILAKLILEQTDIKVNKKVDGIAVREWKFIGKDISFYLMHDDQLGNYLLSDNEVYHSDVERLANIILNKILTSFC</sequence>
<dbReference type="Proteomes" id="UP001144256">
    <property type="component" value="Unassembled WGS sequence"/>
</dbReference>
<accession>A0A9W6DG49</accession>
<dbReference type="AlphaFoldDB" id="A0A9W6DG49"/>
<dbReference type="RefSeq" id="WP_281814830.1">
    <property type="nucleotide sequence ID" value="NZ_BRLB01000003.1"/>
</dbReference>
<evidence type="ECO:0008006" key="3">
    <source>
        <dbReference type="Google" id="ProtNLM"/>
    </source>
</evidence>
<evidence type="ECO:0000313" key="1">
    <source>
        <dbReference type="EMBL" id="GKX29374.1"/>
    </source>
</evidence>
<dbReference type="EMBL" id="BRLB01000003">
    <property type="protein sequence ID" value="GKX29374.1"/>
    <property type="molecule type" value="Genomic_DNA"/>
</dbReference>
<gene>
    <name evidence="1" type="ORF">SH1V18_18540</name>
</gene>